<dbReference type="RefSeq" id="WP_002790267.1">
    <property type="nucleotide sequence ID" value="NZ_CP011339.1"/>
</dbReference>
<dbReference type="EMBL" id="CP011339">
    <property type="protein sequence ID" value="AKV68178.1"/>
    <property type="molecule type" value="Genomic_DNA"/>
</dbReference>
<sequence length="98" mass="11550">MLSTDVRQKSMIKRIEQVVSILMEDRPFFKEELNYSEIVKHLVELFEKNLPFEEFNTMSDAELKEHCSFIMSTEILSKIGGDFTPEQMAIFDEAIKRK</sequence>
<protein>
    <submittedName>
        <fullName evidence="1">Uncharacterized protein</fullName>
    </submittedName>
</protein>
<dbReference type="AlphaFoldDB" id="A0A0K1S2F4"/>
<proteinExistence type="predicted"/>
<organism evidence="1 2">
    <name type="scientific">Microcystis panniformis FACHB-1757</name>
    <dbReference type="NCBI Taxonomy" id="1638788"/>
    <lineage>
        <taxon>Bacteria</taxon>
        <taxon>Bacillati</taxon>
        <taxon>Cyanobacteriota</taxon>
        <taxon>Cyanophyceae</taxon>
        <taxon>Oscillatoriophycideae</taxon>
        <taxon>Chroococcales</taxon>
        <taxon>Microcystaceae</taxon>
        <taxon>Microcystis</taxon>
    </lineage>
</organism>
<name>A0A0K1S2F4_9CHRO</name>
<reference evidence="1 2" key="1">
    <citation type="journal article" date="2016" name="Stand. Genomic Sci.">
        <title>Complete genome sequence and genomic characterization of Microcystis panniformis FACHB 1757 by third-generation sequencing.</title>
        <authorList>
            <person name="Zhang J.Y."/>
            <person name="Guan R."/>
            <person name="Zhang H.J."/>
            <person name="Li H."/>
            <person name="Xiao P."/>
            <person name="Yu G.L."/>
            <person name="Du L."/>
            <person name="Cao D.M."/>
            <person name="Zhu B.C."/>
            <person name="Li R.H."/>
            <person name="Lu Z.H."/>
        </authorList>
    </citation>
    <scope>NUCLEOTIDE SEQUENCE [LARGE SCALE GENOMIC DNA]</scope>
    <source>
        <strain evidence="1 2">FACHB-1757</strain>
    </source>
</reference>
<evidence type="ECO:0000313" key="1">
    <source>
        <dbReference type="EMBL" id="AKV68178.1"/>
    </source>
</evidence>
<keyword evidence="2" id="KW-1185">Reference proteome</keyword>
<dbReference type="PATRIC" id="fig|1638788.3.peg.3189"/>
<accession>A0A0K1S2F4</accession>
<evidence type="ECO:0000313" key="2">
    <source>
        <dbReference type="Proteomes" id="UP000068167"/>
    </source>
</evidence>
<gene>
    <name evidence="1" type="ORF">VL20_3163</name>
</gene>
<dbReference type="Proteomes" id="UP000068167">
    <property type="component" value="Chromosome"/>
</dbReference>
<dbReference type="KEGG" id="mpk:VL20_3163"/>